<proteinExistence type="predicted"/>
<dbReference type="Proteomes" id="UP000177987">
    <property type="component" value="Unassembled WGS sequence"/>
</dbReference>
<dbReference type="AlphaFoldDB" id="A0A1G2SDE7"/>
<protein>
    <recommendedName>
        <fullName evidence="1">DUF3825 domain-containing protein</fullName>
    </recommendedName>
</protein>
<evidence type="ECO:0000259" key="1">
    <source>
        <dbReference type="Pfam" id="PF12873"/>
    </source>
</evidence>
<organism evidence="2 3">
    <name type="scientific">Candidatus Yonathbacteria bacterium RIFCSPLOWO2_01_FULL_47_33b</name>
    <dbReference type="NCBI Taxonomy" id="1802727"/>
    <lineage>
        <taxon>Bacteria</taxon>
        <taxon>Candidatus Yonathiibacteriota</taxon>
    </lineage>
</organism>
<comment type="caution">
    <text evidence="2">The sequence shown here is derived from an EMBL/GenBank/DDBJ whole genome shotgun (WGS) entry which is preliminary data.</text>
</comment>
<accession>A0A1G2SDE7</accession>
<gene>
    <name evidence="2" type="ORF">A2937_02250</name>
</gene>
<name>A0A1G2SDE7_9BACT</name>
<reference evidence="2 3" key="1">
    <citation type="journal article" date="2016" name="Nat. Commun.">
        <title>Thousands of microbial genomes shed light on interconnected biogeochemical processes in an aquifer system.</title>
        <authorList>
            <person name="Anantharaman K."/>
            <person name="Brown C.T."/>
            <person name="Hug L.A."/>
            <person name="Sharon I."/>
            <person name="Castelle C.J."/>
            <person name="Probst A.J."/>
            <person name="Thomas B.C."/>
            <person name="Singh A."/>
            <person name="Wilkins M.J."/>
            <person name="Karaoz U."/>
            <person name="Brodie E.L."/>
            <person name="Williams K.H."/>
            <person name="Hubbard S.S."/>
            <person name="Banfield J.F."/>
        </authorList>
    </citation>
    <scope>NUCLEOTIDE SEQUENCE [LARGE SCALE GENOMIC DNA]</scope>
</reference>
<dbReference type="EMBL" id="MHUW01000021">
    <property type="protein sequence ID" value="OHA83004.1"/>
    <property type="molecule type" value="Genomic_DNA"/>
</dbReference>
<sequence>METPFSQLFRFAYFPKYEEAIKHLAETLSDSEPWDYSDSQTQTFAILKNYLEYYFRRLKEEGKVSYFNSNKLVVFNTGLVTSNQEDIYAFFEAYSGTKKDAAPFFFKAFLKESDPRILTTCGDDLPHPANFFEKPELLLLNPKYRITPDIDHIINDNKERFPNHLKNSDPAELRRQLHGAIEDVTKKVRTNYKIAIPQYFAGKVQLLLPLCLTAGSPNPDLALVINKIQGQEVYSAMTCLTLKMAYGNARLIVKPQSDWLKP</sequence>
<feature type="domain" description="DUF3825" evidence="1">
    <location>
        <begin position="29"/>
        <end position="259"/>
    </location>
</feature>
<dbReference type="STRING" id="1802727.A2937_02250"/>
<dbReference type="InterPro" id="IPR024437">
    <property type="entry name" value="DUF3825"/>
</dbReference>
<evidence type="ECO:0000313" key="2">
    <source>
        <dbReference type="EMBL" id="OHA83004.1"/>
    </source>
</evidence>
<dbReference type="Pfam" id="PF12873">
    <property type="entry name" value="DUF3825"/>
    <property type="match status" value="1"/>
</dbReference>
<evidence type="ECO:0000313" key="3">
    <source>
        <dbReference type="Proteomes" id="UP000177987"/>
    </source>
</evidence>